<dbReference type="SUPFAM" id="SSF57424">
    <property type="entry name" value="LDL receptor-like module"/>
    <property type="match status" value="1"/>
</dbReference>
<feature type="transmembrane region" description="Helical" evidence="3">
    <location>
        <begin position="191"/>
        <end position="212"/>
    </location>
</feature>
<evidence type="ECO:0000256" key="1">
    <source>
        <dbReference type="ARBA" id="ARBA00023157"/>
    </source>
</evidence>
<sequence length="244" mass="27902">INCENYPRVMIPSPNKYLYVKLHGIILKHLDKQGNETTVSQMKCSTANRITVHTPLFSAIICPQQAVTRHHNLVELFSEGWHLNQHKFFPVDRIGIDYLGKELPRTIMVEFLGKEPGTYSVTWLELSRRRKEIPPNGMGLIIMMHDECEHRCPELDACINTTVWCDGREDCPSGIDEALTHCSLLLQLPPLYLFLGALGLLLCCFTVCLIIWRMCRRRPRSILQTRLKSLSSDTAIIDEKGVIC</sequence>
<protein>
    <recommendedName>
        <fullName evidence="4">DUF7805 domain-containing protein</fullName>
    </recommendedName>
</protein>
<dbReference type="Gene3D" id="2.40.128.620">
    <property type="match status" value="1"/>
</dbReference>
<feature type="domain" description="DUF7805" evidence="4">
    <location>
        <begin position="2"/>
        <end position="130"/>
    </location>
</feature>
<accession>A0A0T6B992</accession>
<dbReference type="Pfam" id="PF25090">
    <property type="entry name" value="DUF7805"/>
    <property type="match status" value="1"/>
</dbReference>
<reference evidence="5 6" key="1">
    <citation type="submission" date="2015-09" db="EMBL/GenBank/DDBJ databases">
        <title>Draft genome of the scarab beetle Oryctes borbonicus.</title>
        <authorList>
            <person name="Meyer J.M."/>
            <person name="Markov G.V."/>
            <person name="Baskaran P."/>
            <person name="Herrmann M."/>
            <person name="Sommer R.J."/>
            <person name="Roedelsperger C."/>
        </authorList>
    </citation>
    <scope>NUCLEOTIDE SEQUENCE [LARGE SCALE GENOMIC DNA]</scope>
    <source>
        <strain evidence="5">OB123</strain>
        <tissue evidence="5">Whole animal</tissue>
    </source>
</reference>
<gene>
    <name evidence="5" type="ORF">AMK59_3324</name>
</gene>
<dbReference type="Proteomes" id="UP000051574">
    <property type="component" value="Unassembled WGS sequence"/>
</dbReference>
<organism evidence="5 6">
    <name type="scientific">Oryctes borbonicus</name>
    <dbReference type="NCBI Taxonomy" id="1629725"/>
    <lineage>
        <taxon>Eukaryota</taxon>
        <taxon>Metazoa</taxon>
        <taxon>Ecdysozoa</taxon>
        <taxon>Arthropoda</taxon>
        <taxon>Hexapoda</taxon>
        <taxon>Insecta</taxon>
        <taxon>Pterygota</taxon>
        <taxon>Neoptera</taxon>
        <taxon>Endopterygota</taxon>
        <taxon>Coleoptera</taxon>
        <taxon>Polyphaga</taxon>
        <taxon>Scarabaeiformia</taxon>
        <taxon>Scarabaeidae</taxon>
        <taxon>Dynastinae</taxon>
        <taxon>Oryctes</taxon>
    </lineage>
</organism>
<dbReference type="GO" id="GO:0005886">
    <property type="term" value="C:plasma membrane"/>
    <property type="evidence" value="ECO:0007669"/>
    <property type="project" value="TreeGrafter"/>
</dbReference>
<dbReference type="AlphaFoldDB" id="A0A0T6B992"/>
<proteinExistence type="predicted"/>
<dbReference type="PROSITE" id="PS50068">
    <property type="entry name" value="LDLRA_2"/>
    <property type="match status" value="1"/>
</dbReference>
<comment type="caution">
    <text evidence="5">The sequence shown here is derived from an EMBL/GenBank/DDBJ whole genome shotgun (WGS) entry which is preliminary data.</text>
</comment>
<dbReference type="EMBL" id="LJIG01009018">
    <property type="protein sequence ID" value="KRT83919.1"/>
    <property type="molecule type" value="Genomic_DNA"/>
</dbReference>
<dbReference type="PANTHER" id="PTHR47537:SF4">
    <property type="entry name" value="GH12701P"/>
    <property type="match status" value="1"/>
</dbReference>
<keyword evidence="3" id="KW-1133">Transmembrane helix</keyword>
<evidence type="ECO:0000259" key="4">
    <source>
        <dbReference type="Pfam" id="PF25090"/>
    </source>
</evidence>
<comment type="caution">
    <text evidence="2">Lacks conserved residue(s) required for the propagation of feature annotation.</text>
</comment>
<dbReference type="OrthoDB" id="10037824at2759"/>
<evidence type="ECO:0000256" key="3">
    <source>
        <dbReference type="SAM" id="Phobius"/>
    </source>
</evidence>
<keyword evidence="1" id="KW-1015">Disulfide bond</keyword>
<name>A0A0T6B992_9SCAR</name>
<dbReference type="InterPro" id="IPR053207">
    <property type="entry name" value="Non-NMDA_GluR_Accessory"/>
</dbReference>
<evidence type="ECO:0000256" key="2">
    <source>
        <dbReference type="PROSITE-ProRule" id="PRU00124"/>
    </source>
</evidence>
<keyword evidence="3" id="KW-0472">Membrane</keyword>
<evidence type="ECO:0000313" key="5">
    <source>
        <dbReference type="EMBL" id="KRT83919.1"/>
    </source>
</evidence>
<keyword evidence="3" id="KW-0812">Transmembrane</keyword>
<dbReference type="InterPro" id="IPR002172">
    <property type="entry name" value="LDrepeatLR_classA_rpt"/>
</dbReference>
<dbReference type="InterPro" id="IPR036055">
    <property type="entry name" value="LDL_receptor-like_sf"/>
</dbReference>
<evidence type="ECO:0000313" key="6">
    <source>
        <dbReference type="Proteomes" id="UP000051574"/>
    </source>
</evidence>
<feature type="non-terminal residue" evidence="5">
    <location>
        <position position="1"/>
    </location>
</feature>
<dbReference type="InterPro" id="IPR056707">
    <property type="entry name" value="DUF7805"/>
</dbReference>
<keyword evidence="6" id="KW-1185">Reference proteome</keyword>
<dbReference type="PANTHER" id="PTHR47537">
    <property type="entry name" value="CUBILIN"/>
    <property type="match status" value="1"/>
</dbReference>